<dbReference type="InterPro" id="IPR015943">
    <property type="entry name" value="WD40/YVTN_repeat-like_dom_sf"/>
</dbReference>
<keyword evidence="4" id="KW-0732">Signal</keyword>
<dbReference type="KEGG" id="mff:MFFC18_25690"/>
<feature type="repeat" description="WD" evidence="3">
    <location>
        <begin position="296"/>
        <end position="325"/>
    </location>
</feature>
<evidence type="ECO:0000313" key="6">
    <source>
        <dbReference type="Proteomes" id="UP000322214"/>
    </source>
</evidence>
<dbReference type="InterPro" id="IPR036322">
    <property type="entry name" value="WD40_repeat_dom_sf"/>
</dbReference>
<organism evidence="5 6">
    <name type="scientific">Mariniblastus fucicola</name>
    <dbReference type="NCBI Taxonomy" id="980251"/>
    <lineage>
        <taxon>Bacteria</taxon>
        <taxon>Pseudomonadati</taxon>
        <taxon>Planctomycetota</taxon>
        <taxon>Planctomycetia</taxon>
        <taxon>Pirellulales</taxon>
        <taxon>Pirellulaceae</taxon>
        <taxon>Mariniblastus</taxon>
    </lineage>
</organism>
<gene>
    <name evidence="5" type="ORF">MFFC18_25690</name>
</gene>
<feature type="repeat" description="WD" evidence="3">
    <location>
        <begin position="181"/>
        <end position="213"/>
    </location>
</feature>
<dbReference type="PROSITE" id="PS50294">
    <property type="entry name" value="WD_REPEATS_REGION"/>
    <property type="match status" value="1"/>
</dbReference>
<dbReference type="PANTHER" id="PTHR19848">
    <property type="entry name" value="WD40 REPEAT PROTEIN"/>
    <property type="match status" value="1"/>
</dbReference>
<feature type="chain" id="PRO_5023002077" evidence="4">
    <location>
        <begin position="27"/>
        <end position="363"/>
    </location>
</feature>
<dbReference type="PANTHER" id="PTHR19848:SF8">
    <property type="entry name" value="F-BOX AND WD REPEAT DOMAIN CONTAINING 7"/>
    <property type="match status" value="1"/>
</dbReference>
<dbReference type="RefSeq" id="WP_162273965.1">
    <property type="nucleotide sequence ID" value="NZ_CP042912.1"/>
</dbReference>
<dbReference type="Proteomes" id="UP000322214">
    <property type="component" value="Chromosome"/>
</dbReference>
<sequence length="363" mass="39467" precursor="true">MIQRRHFLGAATAAAFCLTTRTGFCAAPVAALNWTSKVIQTVRHGNLNRKPVVTGVSLQPVGSLLAIVGDDHYVSLYDVQSQQFVEHLKKHTDWVRSAKFSADSAALFTCGNDHKLIRWETDQFTKPTFEVRQTDAIIELAISHDSTKVATVGFNENLIIRDSKTGDQISTLRCACNDNHAVAFSADDKLVAAGGRCGTIRVWDVDSQAVVYELKAHRRRIRTLEFTPEGELISAGDDQIVKVNRLDNPGLSVALPRQASKLFAVKTIAPSVIATSGSDNRIHIWNTARVSEIGVLENHTGTVSSLDMAQGVLVSGSFDTTVRIWTPNPDEIAVVTPRFVAPESIPSTAASLSGASDTFSTRR</sequence>
<dbReference type="PROSITE" id="PS51318">
    <property type="entry name" value="TAT"/>
    <property type="match status" value="1"/>
</dbReference>
<dbReference type="InterPro" id="IPR006311">
    <property type="entry name" value="TAT_signal"/>
</dbReference>
<reference evidence="5 6" key="1">
    <citation type="submission" date="2019-08" db="EMBL/GenBank/DDBJ databases">
        <title>Deep-cultivation of Planctomycetes and their phenomic and genomic characterization uncovers novel biology.</title>
        <authorList>
            <person name="Wiegand S."/>
            <person name="Jogler M."/>
            <person name="Boedeker C."/>
            <person name="Pinto D."/>
            <person name="Vollmers J."/>
            <person name="Rivas-Marin E."/>
            <person name="Kohn T."/>
            <person name="Peeters S.H."/>
            <person name="Heuer A."/>
            <person name="Rast P."/>
            <person name="Oberbeckmann S."/>
            <person name="Bunk B."/>
            <person name="Jeske O."/>
            <person name="Meyerdierks A."/>
            <person name="Storesund J.E."/>
            <person name="Kallscheuer N."/>
            <person name="Luecker S."/>
            <person name="Lage O.M."/>
            <person name="Pohl T."/>
            <person name="Merkel B.J."/>
            <person name="Hornburger P."/>
            <person name="Mueller R.-W."/>
            <person name="Bruemmer F."/>
            <person name="Labrenz M."/>
            <person name="Spormann A.M."/>
            <person name="Op den Camp H."/>
            <person name="Overmann J."/>
            <person name="Amann R."/>
            <person name="Jetten M.S.M."/>
            <person name="Mascher T."/>
            <person name="Medema M.H."/>
            <person name="Devos D.P."/>
            <person name="Kaster A.-K."/>
            <person name="Ovreas L."/>
            <person name="Rohde M."/>
            <person name="Galperin M.Y."/>
            <person name="Jogler C."/>
        </authorList>
    </citation>
    <scope>NUCLEOTIDE SEQUENCE [LARGE SCALE GENOMIC DNA]</scope>
    <source>
        <strain evidence="5 6">FC18</strain>
    </source>
</reference>
<evidence type="ECO:0000313" key="5">
    <source>
        <dbReference type="EMBL" id="QEG22686.1"/>
    </source>
</evidence>
<dbReference type="Gene3D" id="2.130.10.10">
    <property type="entry name" value="YVTN repeat-like/Quinoprotein amine dehydrogenase"/>
    <property type="match status" value="3"/>
</dbReference>
<proteinExistence type="predicted"/>
<keyword evidence="6" id="KW-1185">Reference proteome</keyword>
<keyword evidence="1 3" id="KW-0853">WD repeat</keyword>
<feature type="repeat" description="WD" evidence="3">
    <location>
        <begin position="88"/>
        <end position="120"/>
    </location>
</feature>
<dbReference type="InterPro" id="IPR001680">
    <property type="entry name" value="WD40_rpt"/>
</dbReference>
<dbReference type="SMART" id="SM00320">
    <property type="entry name" value="WD40"/>
    <property type="match status" value="7"/>
</dbReference>
<name>A0A5B9PDN9_9BACT</name>
<evidence type="ECO:0000256" key="2">
    <source>
        <dbReference type="ARBA" id="ARBA00022737"/>
    </source>
</evidence>
<protein>
    <submittedName>
        <fullName evidence="5">WD domain, G-beta repeat</fullName>
    </submittedName>
</protein>
<evidence type="ECO:0000256" key="1">
    <source>
        <dbReference type="ARBA" id="ARBA00022574"/>
    </source>
</evidence>
<accession>A0A5B9PDN9</accession>
<dbReference type="EMBL" id="CP042912">
    <property type="protein sequence ID" value="QEG22686.1"/>
    <property type="molecule type" value="Genomic_DNA"/>
</dbReference>
<dbReference type="CDD" id="cd00200">
    <property type="entry name" value="WD40"/>
    <property type="match status" value="1"/>
</dbReference>
<dbReference type="Pfam" id="PF00400">
    <property type="entry name" value="WD40"/>
    <property type="match status" value="4"/>
</dbReference>
<dbReference type="PROSITE" id="PS50082">
    <property type="entry name" value="WD_REPEATS_2"/>
    <property type="match status" value="3"/>
</dbReference>
<evidence type="ECO:0000256" key="3">
    <source>
        <dbReference type="PROSITE-ProRule" id="PRU00221"/>
    </source>
</evidence>
<dbReference type="AlphaFoldDB" id="A0A5B9PDN9"/>
<dbReference type="SUPFAM" id="SSF50978">
    <property type="entry name" value="WD40 repeat-like"/>
    <property type="match status" value="1"/>
</dbReference>
<dbReference type="STRING" id="980251.GCA_001642875_02595"/>
<evidence type="ECO:0000256" key="4">
    <source>
        <dbReference type="SAM" id="SignalP"/>
    </source>
</evidence>
<keyword evidence="2" id="KW-0677">Repeat</keyword>
<feature type="signal peptide" evidence="4">
    <location>
        <begin position="1"/>
        <end position="26"/>
    </location>
</feature>